<evidence type="ECO:0000313" key="2">
    <source>
        <dbReference type="EMBL" id="KAK6952428.1"/>
    </source>
</evidence>
<evidence type="ECO:0000256" key="1">
    <source>
        <dbReference type="SAM" id="MobiDB-lite"/>
    </source>
</evidence>
<name>A0AAX6MI98_9PEZI</name>
<accession>A0AAX6MI98</accession>
<reference evidence="2 3" key="1">
    <citation type="journal article" date="2024" name="Front Chem Biol">
        <title>Unveiling the potential of Daldinia eschscholtzii MFLUCC 19-0629 through bioactivity and bioinformatics studies for enhanced sustainable agriculture production.</title>
        <authorList>
            <person name="Brooks S."/>
            <person name="Weaver J.A."/>
            <person name="Klomchit A."/>
            <person name="Alharthi S.A."/>
            <person name="Onlamun T."/>
            <person name="Nurani R."/>
            <person name="Vong T.K."/>
            <person name="Alberti F."/>
            <person name="Greco C."/>
        </authorList>
    </citation>
    <scope>NUCLEOTIDE SEQUENCE [LARGE SCALE GENOMIC DNA]</scope>
    <source>
        <strain evidence="2">MFLUCC 19-0629</strain>
    </source>
</reference>
<keyword evidence="3" id="KW-1185">Reference proteome</keyword>
<feature type="region of interest" description="Disordered" evidence="1">
    <location>
        <begin position="292"/>
        <end position="367"/>
    </location>
</feature>
<evidence type="ECO:0000313" key="3">
    <source>
        <dbReference type="Proteomes" id="UP001369815"/>
    </source>
</evidence>
<sequence length="367" mass="41609">MASKYVPPLSGLLTKSFHGGLTWKTRPLEVYDEEKKVHLMKCRFLLRHPHSFHIAKVLYKGLKTKSPMLIDLALSHLYEFAAEKVELCGCLEPVEFFALVKDSYTWSSRFTDNAFWAFTYKALHAREIFINTALDEGQKDPITKPLARALDHFREAFLDMYPLDPTLIHEKGDKICQENIELVEDILATNKALHAKYFPLYLTHHEGLGDGTDRLVAVKYEEDWDGPREPEVSKYEGVDMSQIPDEELFFYDTECKPKHHDAFLDALSKKGLAAIKGNERLKGAGSVRKYDAFEDRREQGNVDDAVDSGPSNEDMTVPDNGVVGNEMPDIKKLKIEEDEEAIDKGEDEGAPGIESLRLVDEEEASSP</sequence>
<comment type="caution">
    <text evidence="2">The sequence shown here is derived from an EMBL/GenBank/DDBJ whole genome shotgun (WGS) entry which is preliminary data.</text>
</comment>
<protein>
    <submittedName>
        <fullName evidence="2">Uncharacterized protein</fullName>
    </submittedName>
</protein>
<dbReference type="AlphaFoldDB" id="A0AAX6MI98"/>
<organism evidence="2 3">
    <name type="scientific">Daldinia eschscholtzii</name>
    <dbReference type="NCBI Taxonomy" id="292717"/>
    <lineage>
        <taxon>Eukaryota</taxon>
        <taxon>Fungi</taxon>
        <taxon>Dikarya</taxon>
        <taxon>Ascomycota</taxon>
        <taxon>Pezizomycotina</taxon>
        <taxon>Sordariomycetes</taxon>
        <taxon>Xylariomycetidae</taxon>
        <taxon>Xylariales</taxon>
        <taxon>Hypoxylaceae</taxon>
        <taxon>Daldinia</taxon>
    </lineage>
</organism>
<dbReference type="Proteomes" id="UP001369815">
    <property type="component" value="Unassembled WGS sequence"/>
</dbReference>
<feature type="compositionally biased region" description="Acidic residues" evidence="1">
    <location>
        <begin position="336"/>
        <end position="349"/>
    </location>
</feature>
<gene>
    <name evidence="2" type="ORF">Daesc_006965</name>
</gene>
<dbReference type="EMBL" id="JBANMG010000006">
    <property type="protein sequence ID" value="KAK6952428.1"/>
    <property type="molecule type" value="Genomic_DNA"/>
</dbReference>
<proteinExistence type="predicted"/>